<feature type="transmembrane region" description="Helical" evidence="2">
    <location>
        <begin position="37"/>
        <end position="56"/>
    </location>
</feature>
<dbReference type="AlphaFoldDB" id="A0A2K2FIX5"/>
<gene>
    <name evidence="3" type="primary">spoIIIAF</name>
    <name evidence="3" type="ORF">CDQ84_04755</name>
</gene>
<dbReference type="Pfam" id="PF09581">
    <property type="entry name" value="Spore_III_AF"/>
    <property type="match status" value="1"/>
</dbReference>
<keyword evidence="2" id="KW-0472">Membrane</keyword>
<feature type="transmembrane region" description="Helical" evidence="2">
    <location>
        <begin position="6"/>
        <end position="25"/>
    </location>
</feature>
<evidence type="ECO:0000256" key="2">
    <source>
        <dbReference type="SAM" id="Phobius"/>
    </source>
</evidence>
<dbReference type="Proteomes" id="UP000236151">
    <property type="component" value="Unassembled WGS sequence"/>
</dbReference>
<reference evidence="4" key="1">
    <citation type="submission" date="2017-06" db="EMBL/GenBank/DDBJ databases">
        <title>Investigating the central metabolism of Clostridium thermosuccinogenes.</title>
        <authorList>
            <person name="Koendjbiharie J.G."/>
            <person name="Van Kranenburg R."/>
            <person name="Vriesendorp B."/>
        </authorList>
    </citation>
    <scope>NUCLEOTIDE SEQUENCE [LARGE SCALE GENOMIC DNA]</scope>
    <source>
        <strain evidence="4">DSM 5806</strain>
    </source>
</reference>
<protein>
    <submittedName>
        <fullName evidence="3">Stage III sporulation protein AF</fullName>
    </submittedName>
</protein>
<dbReference type="RefSeq" id="WP_103080575.1">
    <property type="nucleotide sequence ID" value="NZ_CP021850.1"/>
</dbReference>
<feature type="region of interest" description="Disordered" evidence="1">
    <location>
        <begin position="167"/>
        <end position="194"/>
    </location>
</feature>
<proteinExistence type="predicted"/>
<dbReference type="InterPro" id="IPR014245">
    <property type="entry name" value="Spore_III_AF"/>
</dbReference>
<comment type="caution">
    <text evidence="3">The sequence shown here is derived from an EMBL/GenBank/DDBJ whole genome shotgun (WGS) entry which is preliminary data.</text>
</comment>
<evidence type="ECO:0000313" key="4">
    <source>
        <dbReference type="Proteomes" id="UP000236151"/>
    </source>
</evidence>
<keyword evidence="2" id="KW-1133">Transmembrane helix</keyword>
<dbReference type="NCBIfam" id="TIGR02896">
    <property type="entry name" value="spore_III_AF"/>
    <property type="match status" value="1"/>
</dbReference>
<accession>A0A2K2FIX5</accession>
<dbReference type="OrthoDB" id="1738919at2"/>
<dbReference type="EMBL" id="NIOJ01000007">
    <property type="protein sequence ID" value="PNU00741.1"/>
    <property type="molecule type" value="Genomic_DNA"/>
</dbReference>
<evidence type="ECO:0000256" key="1">
    <source>
        <dbReference type="SAM" id="MobiDB-lite"/>
    </source>
</evidence>
<name>A0A2K2FIX5_9CLOT</name>
<dbReference type="KEGG" id="cthd:CDO33_06765"/>
<keyword evidence="4" id="KW-1185">Reference proteome</keyword>
<organism evidence="3 4">
    <name type="scientific">Clostridium thermosuccinogenes</name>
    <dbReference type="NCBI Taxonomy" id="84032"/>
    <lineage>
        <taxon>Bacteria</taxon>
        <taxon>Bacillati</taxon>
        <taxon>Bacillota</taxon>
        <taxon>Clostridia</taxon>
        <taxon>Eubacteriales</taxon>
        <taxon>Clostridiaceae</taxon>
        <taxon>Clostridium</taxon>
    </lineage>
</organism>
<keyword evidence="2" id="KW-0812">Transmembrane</keyword>
<evidence type="ECO:0000313" key="3">
    <source>
        <dbReference type="EMBL" id="PNU00741.1"/>
    </source>
</evidence>
<sequence length="223" mass="25028">MLAFLENWVFNIVILTILIILLEIILPSGKTRKFVKLISGFILIIALINPVLALFGKNFDFHGFEIAGSNYLDRKEIVEKSRMLKESQMKEIAEVYRQKLIKQLEDRSEMLAGEGRVTADVIINEDYTSESFGEIKRIYLYIGEAAKKDRIEPVAKVEKIEISKGSTTDLDGAENDKNAVKDGSSSGSGITGAEVDRELKKSLEEEISRVFHVDSENIIISAQ</sequence>